<dbReference type="SUPFAM" id="SSF54695">
    <property type="entry name" value="POZ domain"/>
    <property type="match status" value="1"/>
</dbReference>
<dbReference type="InterPro" id="IPR011333">
    <property type="entry name" value="SKP1/BTB/POZ_sf"/>
</dbReference>
<protein>
    <recommendedName>
        <fullName evidence="3">BTB domain-containing protein</fullName>
    </recommendedName>
</protein>
<evidence type="ECO:0000313" key="4">
    <source>
        <dbReference type="EMBL" id="SAM00105.1"/>
    </source>
</evidence>
<dbReference type="Gene3D" id="2.120.10.80">
    <property type="entry name" value="Kelch-type beta propeller"/>
    <property type="match status" value="1"/>
</dbReference>
<dbReference type="InParanoid" id="A0A168N9N6"/>
<evidence type="ECO:0000313" key="5">
    <source>
        <dbReference type="Proteomes" id="UP000078561"/>
    </source>
</evidence>
<dbReference type="Pfam" id="PF00651">
    <property type="entry name" value="BTB"/>
    <property type="match status" value="1"/>
</dbReference>
<evidence type="ECO:0000256" key="2">
    <source>
        <dbReference type="ARBA" id="ARBA00022737"/>
    </source>
</evidence>
<dbReference type="Pfam" id="PF24681">
    <property type="entry name" value="Kelch_KLHDC2_KLHL20_DRC7"/>
    <property type="match status" value="1"/>
</dbReference>
<dbReference type="GO" id="GO:0005829">
    <property type="term" value="C:cytosol"/>
    <property type="evidence" value="ECO:0007669"/>
    <property type="project" value="TreeGrafter"/>
</dbReference>
<accession>A0A168N9N6</accession>
<organism evidence="4">
    <name type="scientific">Absidia glauca</name>
    <name type="common">Pin mould</name>
    <dbReference type="NCBI Taxonomy" id="4829"/>
    <lineage>
        <taxon>Eukaryota</taxon>
        <taxon>Fungi</taxon>
        <taxon>Fungi incertae sedis</taxon>
        <taxon>Mucoromycota</taxon>
        <taxon>Mucoromycotina</taxon>
        <taxon>Mucoromycetes</taxon>
        <taxon>Mucorales</taxon>
        <taxon>Cunninghamellaceae</taxon>
        <taxon>Absidia</taxon>
    </lineage>
</organism>
<name>A0A168N9N6_ABSGL</name>
<evidence type="ECO:0000256" key="1">
    <source>
        <dbReference type="ARBA" id="ARBA00022441"/>
    </source>
</evidence>
<dbReference type="Proteomes" id="UP000078561">
    <property type="component" value="Unassembled WGS sequence"/>
</dbReference>
<dbReference type="SMART" id="SM00225">
    <property type="entry name" value="BTB"/>
    <property type="match status" value="1"/>
</dbReference>
<keyword evidence="2" id="KW-0677">Repeat</keyword>
<dbReference type="PANTHER" id="PTHR43503">
    <property type="entry name" value="MCG48959-RELATED"/>
    <property type="match status" value="1"/>
</dbReference>
<dbReference type="EMBL" id="LT553140">
    <property type="protein sequence ID" value="SAM00105.1"/>
    <property type="molecule type" value="Genomic_DNA"/>
</dbReference>
<feature type="domain" description="BTB" evidence="3">
    <location>
        <begin position="315"/>
        <end position="395"/>
    </location>
</feature>
<keyword evidence="1" id="KW-0880">Kelch repeat</keyword>
<reference evidence="4" key="1">
    <citation type="submission" date="2016-04" db="EMBL/GenBank/DDBJ databases">
        <authorList>
            <person name="Evans L.H."/>
            <person name="Alamgir A."/>
            <person name="Owens N."/>
            <person name="Weber N.D."/>
            <person name="Virtaneva K."/>
            <person name="Barbian K."/>
            <person name="Babar A."/>
            <person name="Rosenke K."/>
        </authorList>
    </citation>
    <scope>NUCLEOTIDE SEQUENCE [LARGE SCALE GENOMIC DNA]</scope>
    <source>
        <strain evidence="4">CBS 101.48</strain>
    </source>
</reference>
<dbReference type="OrthoDB" id="10001928at2759"/>
<proteinExistence type="predicted"/>
<evidence type="ECO:0000259" key="3">
    <source>
        <dbReference type="PROSITE" id="PS50097"/>
    </source>
</evidence>
<dbReference type="PANTHER" id="PTHR43503:SF2">
    <property type="entry name" value="NEGATIVE REGULATOR OF SPORULATION MDS3-RELATED"/>
    <property type="match status" value="1"/>
</dbReference>
<dbReference type="InterPro" id="IPR000210">
    <property type="entry name" value="BTB/POZ_dom"/>
</dbReference>
<keyword evidence="5" id="KW-1185">Reference proteome</keyword>
<dbReference type="PROSITE" id="PS50097">
    <property type="entry name" value="BTB"/>
    <property type="match status" value="1"/>
</dbReference>
<dbReference type="GO" id="GO:0045454">
    <property type="term" value="P:cell redox homeostasis"/>
    <property type="evidence" value="ECO:0007669"/>
    <property type="project" value="TreeGrafter"/>
</dbReference>
<dbReference type="Gene3D" id="3.30.710.10">
    <property type="entry name" value="Potassium Channel Kv1.1, Chain A"/>
    <property type="match status" value="1"/>
</dbReference>
<sequence>MGVAITDLTTSIKKTFGQRPPTSLVGSTCTLVGDKVFVFGGSTQRTTNHLYILDLLTLEWQQHIPCPDSARPPSARAYHSATVYRQHYIIIFGGLGYNGDPLNDFRLFNTLDLTWVRKKPMGPSLFTPSARYGHVAMMASADRMVVLGGTGALHDYYVLDLEAFEWQASGSLDRPCHNINSVAEKMALLSDHTLYHLDSSMQLQVVVGTAPGLQYPQAARVGPHWVISGISTGDNSDYQVWSFHWETLEWTRIDTGVTGGQYGMHHINHWLFFLDFGTLVTVDLEAFGIYEPPRIMTNPLGCDLGQWMLKDPHLADVYVMTKDGTSIPANTHILALRWPYAATLFGNTKATVDEVEGGRHRHQPGIGKTLLLHESHDVVLVFLIYLYSGHLPLAPAAIVTRLSLLATIYHMPRLVSLATHALHHQLTLATASIVYEAATLTNQSGLQIRALRVMLKIEHQHNSSIKRSSDFFDIILPPPPPPCDTHPQSSIDIESFSSTSTASSGHAKFSWRKLQQSTLALAKPKPLRITASHTQPFYDL</sequence>
<dbReference type="AlphaFoldDB" id="A0A168N9N6"/>
<dbReference type="STRING" id="4829.A0A168N9N6"/>
<dbReference type="SUPFAM" id="SSF117281">
    <property type="entry name" value="Kelch motif"/>
    <property type="match status" value="1"/>
</dbReference>
<dbReference type="GO" id="GO:0005739">
    <property type="term" value="C:mitochondrion"/>
    <property type="evidence" value="ECO:0007669"/>
    <property type="project" value="TreeGrafter"/>
</dbReference>
<dbReference type="InterPro" id="IPR015915">
    <property type="entry name" value="Kelch-typ_b-propeller"/>
</dbReference>
<gene>
    <name evidence="4" type="primary">ABSGL_05780.1 scaffold 7482</name>
</gene>